<organism evidence="2 3">
    <name type="scientific">Zymoseptoria tritici ST99CH_1A5</name>
    <dbReference type="NCBI Taxonomy" id="1276529"/>
    <lineage>
        <taxon>Eukaryota</taxon>
        <taxon>Fungi</taxon>
        <taxon>Dikarya</taxon>
        <taxon>Ascomycota</taxon>
        <taxon>Pezizomycotina</taxon>
        <taxon>Dothideomycetes</taxon>
        <taxon>Dothideomycetidae</taxon>
        <taxon>Mycosphaerellales</taxon>
        <taxon>Mycosphaerellaceae</taxon>
        <taxon>Zymoseptoria</taxon>
    </lineage>
</organism>
<feature type="region of interest" description="Disordered" evidence="1">
    <location>
        <begin position="122"/>
        <end position="155"/>
    </location>
</feature>
<accession>A0A1Y6L5J8</accession>
<evidence type="ECO:0000313" key="3">
    <source>
        <dbReference type="Proteomes" id="UP000215453"/>
    </source>
</evidence>
<sequence>MFEMVGILPKCIRGRAVPKRQDAGALVQLNFLLQLFSLLFTHPDHEQWHLKKCTQPAIRGVGIEVTSLNFNSSLHTEIRARLSIEPSPHTRGFFEMPISRVSIYLPPPTRNPVLQQRRTAVYGKRTTDNDAPPDAASQSSTSRTRKRRRRDVPRSLLEEMPAEVVQLIFEYSTNVDLPVTSTVMARKLRKSAYLQRQLTDRLLDPVLGFEDATQTAPHAVLTDATRLLNSRFMTFGFFQAWLQSRSAFTSVASGGDQSSAEPTWSTKWSALYPSPGLLPPDKLLRSPFSADKVGFLKVFADHMNNIVEHDTAYGEIAYEGLMHAIQQQQLDVVTILLRLGLRPSTELLRVAVTEAGCDENLVRLLAGHVEPEDNVDLLDPMLWAWAEKARANGNAKGDWLIAFLRELQR</sequence>
<dbReference type="AlphaFoldDB" id="A0A1Y6L5J8"/>
<dbReference type="EMBL" id="LT882676">
    <property type="protein sequence ID" value="SMY19737.1"/>
    <property type="molecule type" value="Genomic_DNA"/>
</dbReference>
<name>A0A1Y6L5J8_ZYMTR</name>
<evidence type="ECO:0000256" key="1">
    <source>
        <dbReference type="SAM" id="MobiDB-lite"/>
    </source>
</evidence>
<dbReference type="Proteomes" id="UP000215453">
    <property type="component" value="Chromosome 1"/>
</dbReference>
<reference evidence="2 3" key="1">
    <citation type="submission" date="2016-10" db="EMBL/GenBank/DDBJ databases">
        <authorList>
            <person name="Varghese N."/>
        </authorList>
    </citation>
    <scope>NUCLEOTIDE SEQUENCE [LARGE SCALE GENOMIC DNA]</scope>
</reference>
<protein>
    <submittedName>
        <fullName evidence="2">Uncharacterized protein</fullName>
    </submittedName>
</protein>
<evidence type="ECO:0000313" key="2">
    <source>
        <dbReference type="EMBL" id="SMY19737.1"/>
    </source>
</evidence>
<gene>
    <name evidence="2" type="ORF">ZT1A5_G1172</name>
</gene>
<proteinExistence type="predicted"/>